<dbReference type="InterPro" id="IPR036259">
    <property type="entry name" value="MFS_trans_sf"/>
</dbReference>
<dbReference type="Gene3D" id="3.40.50.720">
    <property type="entry name" value="NAD(P)-binding Rossmann-like Domain"/>
    <property type="match status" value="1"/>
</dbReference>
<keyword evidence="10" id="KW-1185">Reference proteome</keyword>
<evidence type="ECO:0000256" key="3">
    <source>
        <dbReference type="ARBA" id="ARBA00022692"/>
    </source>
</evidence>
<feature type="transmembrane region" description="Helical" evidence="7">
    <location>
        <begin position="416"/>
        <end position="437"/>
    </location>
</feature>
<feature type="transmembrane region" description="Helical" evidence="7">
    <location>
        <begin position="443"/>
        <end position="466"/>
    </location>
</feature>
<evidence type="ECO:0000259" key="8">
    <source>
        <dbReference type="PROSITE" id="PS50850"/>
    </source>
</evidence>
<evidence type="ECO:0000256" key="2">
    <source>
        <dbReference type="ARBA" id="ARBA00022448"/>
    </source>
</evidence>
<dbReference type="GO" id="GO:0022857">
    <property type="term" value="F:transmembrane transporter activity"/>
    <property type="evidence" value="ECO:0007669"/>
    <property type="project" value="InterPro"/>
</dbReference>
<dbReference type="Pfam" id="PF00106">
    <property type="entry name" value="adh_short"/>
    <property type="match status" value="1"/>
</dbReference>
<feature type="compositionally biased region" description="Low complexity" evidence="6">
    <location>
        <begin position="242"/>
        <end position="251"/>
    </location>
</feature>
<dbReference type="InterPro" id="IPR036291">
    <property type="entry name" value="NAD(P)-bd_dom_sf"/>
</dbReference>
<accession>A0AA38VT86</accession>
<feature type="region of interest" description="Disordered" evidence="6">
    <location>
        <begin position="212"/>
        <end position="283"/>
    </location>
</feature>
<dbReference type="PANTHER" id="PTHR23501:SF177">
    <property type="entry name" value="MAJOR FACILITATOR SUPERFAMILY (MFS) PROFILE DOMAIN-CONTAINING PROTEIN-RELATED"/>
    <property type="match status" value="1"/>
</dbReference>
<keyword evidence="5 7" id="KW-0472">Membrane</keyword>
<keyword evidence="2" id="KW-0813">Transport</keyword>
<gene>
    <name evidence="9" type="ORF">NKR23_g3751</name>
</gene>
<dbReference type="Pfam" id="PF07690">
    <property type="entry name" value="MFS_1"/>
    <property type="match status" value="1"/>
</dbReference>
<dbReference type="FunFam" id="1.20.1250.20:FF:000196">
    <property type="entry name" value="MFS toxin efflux pump (AflT)"/>
    <property type="match status" value="1"/>
</dbReference>
<feature type="transmembrane region" description="Helical" evidence="7">
    <location>
        <begin position="651"/>
        <end position="672"/>
    </location>
</feature>
<dbReference type="SUPFAM" id="SSF51735">
    <property type="entry name" value="NAD(P)-binding Rossmann-fold domains"/>
    <property type="match status" value="1"/>
</dbReference>
<evidence type="ECO:0000256" key="4">
    <source>
        <dbReference type="ARBA" id="ARBA00022989"/>
    </source>
</evidence>
<name>A0AA38VT86_9PEZI</name>
<dbReference type="PROSITE" id="PS50850">
    <property type="entry name" value="MFS"/>
    <property type="match status" value="1"/>
</dbReference>
<feature type="transmembrane region" description="Helical" evidence="7">
    <location>
        <begin position="757"/>
        <end position="776"/>
    </location>
</feature>
<feature type="transmembrane region" description="Helical" evidence="7">
    <location>
        <begin position="383"/>
        <end position="404"/>
    </location>
</feature>
<dbReference type="EMBL" id="JANBVO010000008">
    <property type="protein sequence ID" value="KAJ9150196.1"/>
    <property type="molecule type" value="Genomic_DNA"/>
</dbReference>
<proteinExistence type="predicted"/>
<dbReference type="InterPro" id="IPR011701">
    <property type="entry name" value="MFS"/>
</dbReference>
<dbReference type="PRINTS" id="PR01036">
    <property type="entry name" value="TCRTETB"/>
</dbReference>
<evidence type="ECO:0000256" key="7">
    <source>
        <dbReference type="SAM" id="Phobius"/>
    </source>
</evidence>
<organism evidence="9 10">
    <name type="scientific">Pleurostoma richardsiae</name>
    <dbReference type="NCBI Taxonomy" id="41990"/>
    <lineage>
        <taxon>Eukaryota</taxon>
        <taxon>Fungi</taxon>
        <taxon>Dikarya</taxon>
        <taxon>Ascomycota</taxon>
        <taxon>Pezizomycotina</taxon>
        <taxon>Sordariomycetes</taxon>
        <taxon>Sordariomycetidae</taxon>
        <taxon>Calosphaeriales</taxon>
        <taxon>Pleurostomataceae</taxon>
        <taxon>Pleurostoma</taxon>
    </lineage>
</organism>
<protein>
    <submittedName>
        <fullName evidence="9">Efflux pump antibiotic resistance protein</fullName>
    </submittedName>
</protein>
<dbReference type="InterPro" id="IPR020846">
    <property type="entry name" value="MFS_dom"/>
</dbReference>
<feature type="domain" description="Major facilitator superfamily (MFS) profile" evidence="8">
    <location>
        <begin position="293"/>
        <end position="791"/>
    </location>
</feature>
<evidence type="ECO:0000313" key="10">
    <source>
        <dbReference type="Proteomes" id="UP001174694"/>
    </source>
</evidence>
<feature type="transmembrane region" description="Helical" evidence="7">
    <location>
        <begin position="486"/>
        <end position="507"/>
    </location>
</feature>
<feature type="transmembrane region" description="Helical" evidence="7">
    <location>
        <begin position="557"/>
        <end position="577"/>
    </location>
</feature>
<dbReference type="Gene3D" id="1.20.1720.10">
    <property type="entry name" value="Multidrug resistance protein D"/>
    <property type="match status" value="1"/>
</dbReference>
<evidence type="ECO:0000256" key="5">
    <source>
        <dbReference type="ARBA" id="ARBA00023136"/>
    </source>
</evidence>
<keyword evidence="3 7" id="KW-0812">Transmembrane</keyword>
<evidence type="ECO:0000313" key="9">
    <source>
        <dbReference type="EMBL" id="KAJ9150196.1"/>
    </source>
</evidence>
<feature type="transmembrane region" description="Helical" evidence="7">
    <location>
        <begin position="621"/>
        <end position="639"/>
    </location>
</feature>
<evidence type="ECO:0000256" key="6">
    <source>
        <dbReference type="SAM" id="MobiDB-lite"/>
    </source>
</evidence>
<dbReference type="CDD" id="cd17502">
    <property type="entry name" value="MFS_Azr1_MDR_like"/>
    <property type="match status" value="1"/>
</dbReference>
<dbReference type="Proteomes" id="UP001174694">
    <property type="component" value="Unassembled WGS sequence"/>
</dbReference>
<evidence type="ECO:0000256" key="1">
    <source>
        <dbReference type="ARBA" id="ARBA00004141"/>
    </source>
</evidence>
<comment type="subcellular location">
    <subcellularLocation>
        <location evidence="1">Membrane</location>
        <topology evidence="1">Multi-pass membrane protein</topology>
    </subcellularLocation>
</comment>
<reference evidence="9" key="1">
    <citation type="submission" date="2022-07" db="EMBL/GenBank/DDBJ databases">
        <title>Fungi with potential for degradation of polypropylene.</title>
        <authorList>
            <person name="Gostincar C."/>
        </authorList>
    </citation>
    <scope>NUCLEOTIDE SEQUENCE</scope>
    <source>
        <strain evidence="9">EXF-13308</strain>
    </source>
</reference>
<feature type="transmembrane region" description="Helical" evidence="7">
    <location>
        <begin position="513"/>
        <end position="536"/>
    </location>
</feature>
<feature type="transmembrane region" description="Helical" evidence="7">
    <location>
        <begin position="358"/>
        <end position="377"/>
    </location>
</feature>
<dbReference type="Gene3D" id="1.20.1250.20">
    <property type="entry name" value="MFS general substrate transporter like domains"/>
    <property type="match status" value="1"/>
</dbReference>
<dbReference type="GO" id="GO:0005886">
    <property type="term" value="C:plasma membrane"/>
    <property type="evidence" value="ECO:0007669"/>
    <property type="project" value="TreeGrafter"/>
</dbReference>
<feature type="transmembrane region" description="Helical" evidence="7">
    <location>
        <begin position="684"/>
        <end position="703"/>
    </location>
</feature>
<dbReference type="SUPFAM" id="SSF103473">
    <property type="entry name" value="MFS general substrate transporter"/>
    <property type="match status" value="1"/>
</dbReference>
<sequence length="791" mass="84318">MAVGNLAAGEKAKTDIERSTGREGVAEVWKLDLCSFASIKAFASKVSSSLGRIDAVIENAGVMLDKFELVEGNETCVTVNVISTFLLAALLMPQLMESARMFGTKPRLVFVGSALGFQAQKELAKSGQTDMFKGFNDAKRADMDQRYDLSKLVELVMGKFLSGCQIKDWWVMDWVTNAEGQRTQKQIYKELVAILEEAQPLCIPQVSSLLDPMATTDRSDGTTSGTDTPVKDSNTRMPFGGTTTSNTTAQTRLPSEKGMETGAETNSDGVKEAATSPAEEPDEYPHGGRLVVIMIALCMAIFLTALDQTIIDTAIPKITDEFQGLDKVSWYGSAYFMTFGGSQPSWGKIYRYFTLKTTFLVAVLLFEVGSLICGVAPSANVLIVGRAIAGLGGAGLATGVLTIVSFSATSEKRPMLMGITGSMYGLAAVCGPLLGGAFTDRVTWRWCFYINLPIGGVSAAVMFLFLKMPSSAYPAEAALREKLLQLDLVGVILCMGLIVSYVTALQYGGQTKAWNSSTVIGLLVGFVAIGVTFAAWEAYQGDRAMLPLRLIKQRRMWVNSLFSITLGGSYYSVLYYLPIYFQSVQNVDAIESGVRNLPTVISVTLALIISGGIVSKTGHAVPVQAFGSALATICAGLYYTMNTTTSTGKWIGYQIMGGVGWGVAYSIPNMIIQTTTPPADLSTANAMILFFQVVGGAFVLSAAESGFVNETLHKAATTAPDVSPATLIATGASDIHTAFSADQVPGVLRAYLAGLRVVWAITCSLTGVSFVTLAFASWKRIHGGSAAGTVA</sequence>
<dbReference type="InterPro" id="IPR002347">
    <property type="entry name" value="SDR_fam"/>
</dbReference>
<keyword evidence="4 7" id="KW-1133">Transmembrane helix</keyword>
<feature type="transmembrane region" description="Helical" evidence="7">
    <location>
        <begin position="597"/>
        <end position="614"/>
    </location>
</feature>
<comment type="caution">
    <text evidence="9">The sequence shown here is derived from an EMBL/GenBank/DDBJ whole genome shotgun (WGS) entry which is preliminary data.</text>
</comment>
<dbReference type="FunFam" id="1.20.1720.10:FF:000012">
    <property type="entry name" value="MFS toxin efflux pump (AflT)"/>
    <property type="match status" value="1"/>
</dbReference>
<dbReference type="AlphaFoldDB" id="A0AA38VT86"/>
<dbReference type="PANTHER" id="PTHR23501">
    <property type="entry name" value="MAJOR FACILITATOR SUPERFAMILY"/>
    <property type="match status" value="1"/>
</dbReference>